<feature type="compositionally biased region" description="Low complexity" evidence="1">
    <location>
        <begin position="126"/>
        <end position="136"/>
    </location>
</feature>
<evidence type="ECO:0000256" key="1">
    <source>
        <dbReference type="SAM" id="MobiDB-lite"/>
    </source>
</evidence>
<name>A0ABQ8H682_9ROSI</name>
<feature type="region of interest" description="Disordered" evidence="1">
    <location>
        <begin position="102"/>
        <end position="140"/>
    </location>
</feature>
<organism evidence="2 3">
    <name type="scientific">Xanthoceras sorbifolium</name>
    <dbReference type="NCBI Taxonomy" id="99658"/>
    <lineage>
        <taxon>Eukaryota</taxon>
        <taxon>Viridiplantae</taxon>
        <taxon>Streptophyta</taxon>
        <taxon>Embryophyta</taxon>
        <taxon>Tracheophyta</taxon>
        <taxon>Spermatophyta</taxon>
        <taxon>Magnoliopsida</taxon>
        <taxon>eudicotyledons</taxon>
        <taxon>Gunneridae</taxon>
        <taxon>Pentapetalae</taxon>
        <taxon>rosids</taxon>
        <taxon>malvids</taxon>
        <taxon>Sapindales</taxon>
        <taxon>Sapindaceae</taxon>
        <taxon>Xanthoceroideae</taxon>
        <taxon>Xanthoceras</taxon>
    </lineage>
</organism>
<evidence type="ECO:0000313" key="2">
    <source>
        <dbReference type="EMBL" id="KAH7549427.1"/>
    </source>
</evidence>
<comment type="caution">
    <text evidence="2">The sequence shown here is derived from an EMBL/GenBank/DDBJ whole genome shotgun (WGS) entry which is preliminary data.</text>
</comment>
<evidence type="ECO:0000313" key="3">
    <source>
        <dbReference type="Proteomes" id="UP000827721"/>
    </source>
</evidence>
<reference evidence="2 3" key="1">
    <citation type="submission" date="2021-02" db="EMBL/GenBank/DDBJ databases">
        <title>Plant Genome Project.</title>
        <authorList>
            <person name="Zhang R.-G."/>
        </authorList>
    </citation>
    <scope>NUCLEOTIDE SEQUENCE [LARGE SCALE GENOMIC DNA]</scope>
    <source>
        <tissue evidence="2">Leaves</tissue>
    </source>
</reference>
<accession>A0ABQ8H682</accession>
<feature type="region of interest" description="Disordered" evidence="1">
    <location>
        <begin position="1"/>
        <end position="60"/>
    </location>
</feature>
<proteinExistence type="predicted"/>
<protein>
    <submittedName>
        <fullName evidence="2">Uncharacterized protein</fullName>
    </submittedName>
</protein>
<dbReference type="EMBL" id="JAFEMO010000013">
    <property type="protein sequence ID" value="KAH7549427.1"/>
    <property type="molecule type" value="Genomic_DNA"/>
</dbReference>
<feature type="compositionally biased region" description="Low complexity" evidence="1">
    <location>
        <begin position="1"/>
        <end position="37"/>
    </location>
</feature>
<dbReference type="Proteomes" id="UP000827721">
    <property type="component" value="Unassembled WGS sequence"/>
</dbReference>
<sequence length="246" mass="26216">MVFKNKLFFSSSSLKSDTSSPDGSSNSPRSFGSSNSPIRSDKKKPKSSSKDDAVHTTPTSFASSFTCRQTQFGFCDTGVVSGTESDKDSLWAVQESFFSLNRGDSNKDSSAASSNLSRPGGGGNDGNLSSGKPGSSGKKKEVANKIGFLDGVVGDNGSNFDTMSIGSGRCESPLGRTGGLRSSDVCTPETSYDCENPKESESPRFQAILCLTSAPRKRYPADIKSFSHDLNFKGLVALQYIYIYMD</sequence>
<keyword evidence="3" id="KW-1185">Reference proteome</keyword>
<feature type="compositionally biased region" description="Low complexity" evidence="1">
    <location>
        <begin position="108"/>
        <end position="118"/>
    </location>
</feature>
<gene>
    <name evidence="2" type="ORF">JRO89_XS13G0031400</name>
</gene>